<reference evidence="1" key="1">
    <citation type="submission" date="2023-10" db="EMBL/GenBank/DDBJ databases">
        <authorList>
            <consortium name="Clinical and Environmental Microbiology Branch: Whole genome sequencing antimicrobial resistance pathogens in the healthcare setting"/>
        </authorList>
    </citation>
    <scope>NUCLEOTIDE SEQUENCE</scope>
    <source>
        <strain evidence="1">2020QW-00022</strain>
    </source>
</reference>
<dbReference type="EMBL" id="ABEXCJ040000003">
    <property type="protein sequence ID" value="ELR5217906.1"/>
    <property type="molecule type" value="Genomic_DNA"/>
</dbReference>
<proteinExistence type="predicted"/>
<evidence type="ECO:0000313" key="2">
    <source>
        <dbReference type="EMBL" id="EMR4590093.1"/>
    </source>
</evidence>
<dbReference type="InterPro" id="IPR021815">
    <property type="entry name" value="TsiV"/>
</dbReference>
<dbReference type="EMBL" id="ABEXCJ050000003">
    <property type="protein sequence ID" value="EMR4590093.1"/>
    <property type="molecule type" value="Genomic_DNA"/>
</dbReference>
<dbReference type="Pfam" id="PF11876">
    <property type="entry name" value="TsiV"/>
    <property type="match status" value="1"/>
</dbReference>
<sequence>MTFEAQKRHIEQQLANFSLLNSDGMAVTRLGITIIMIYPFGYTTEKKQNALNCFRRFRDEFGYELRFHTHGFSGLKKYNEANIEKFETKFLAGTDKDDLEWHVSDAFNADTAANYIMSMSLSLEASGHYDRTYLKLTLPWDYIFQENGLAKFQGWFDFLKEQLSPDAGYCDFGVIVPRNQHEYQAQERMLAERYPLLAVNSSIHVYAADFGTSVRGVNWITIISPYLLQRLGGIEWVRKKLSPYPEIQLIESPDSLVIQIGEYPILCDSLASVPESYYAVNDLLRPIRLVPDDSLHTRGYGHFDIPATQAWYARLDRAPLKITPITAGEPALVAGYYHTEKGGLKEAYFEQGDIAFDVNNNLEGTTLWHLVREGKRDD</sequence>
<organism evidence="1">
    <name type="scientific">Providencia rettgeri</name>
    <dbReference type="NCBI Taxonomy" id="587"/>
    <lineage>
        <taxon>Bacteria</taxon>
        <taxon>Pseudomonadati</taxon>
        <taxon>Pseudomonadota</taxon>
        <taxon>Gammaproteobacteria</taxon>
        <taxon>Enterobacterales</taxon>
        <taxon>Morganellaceae</taxon>
        <taxon>Providencia</taxon>
    </lineage>
</organism>
<gene>
    <name evidence="2" type="ORF">M0K77_002424</name>
    <name evidence="1" type="ORF">M0K77_RS12120</name>
</gene>
<protein>
    <submittedName>
        <fullName evidence="1">DUF3396 domain-containing protein</fullName>
    </submittedName>
</protein>
<accession>A0AAD2ZIT7</accession>
<name>A0AAD2ZIT7_PRORE</name>
<comment type="caution">
    <text evidence="1">The sequence shown here is derived from an EMBL/GenBank/DDBJ whole genome shotgun (WGS) entry which is preliminary data.</text>
</comment>
<dbReference type="AlphaFoldDB" id="A0AAD2ZIT7"/>
<evidence type="ECO:0000313" key="1">
    <source>
        <dbReference type="EMBL" id="ELR5217906.1"/>
    </source>
</evidence>